<keyword evidence="5" id="KW-0460">Magnesium</keyword>
<dbReference type="HOGENOM" id="CLU_040940_3_1_11"/>
<keyword evidence="6" id="KW-0464">Manganese</keyword>
<dbReference type="CDD" id="cd03426">
    <property type="entry name" value="NUDIX_CoAse_Nudt7"/>
    <property type="match status" value="1"/>
</dbReference>
<sequence>MSETPEMSAMLQPERAPQWLDPLTHKLSAPGSASLVTKMQGHMRFASQKSKRAAVLMCFTGDPEAATLPDDAEILITHRTPSLRNHSGQMAFPGGKVDRQDSGPIDAALREAREETGLQPERVVPLAVLETIAVGPSGNPVNPVLAYAQEPGEVWSASPNENDDVFFVPLSHLINPDNRFRVTRLGWSGPAFELHGYVVWGFTASLLSVMIREAGWEEPWEHKDAVDLRHALRSSRNGEGHGF</sequence>
<dbReference type="Pfam" id="PF00293">
    <property type="entry name" value="NUDIX"/>
    <property type="match status" value="1"/>
</dbReference>
<gene>
    <name evidence="8" type="ORF">HMPREF0291_10417</name>
</gene>
<comment type="cofactor">
    <cofactor evidence="1">
        <name>Mn(2+)</name>
        <dbReference type="ChEBI" id="CHEBI:29035"/>
    </cofactor>
</comment>
<evidence type="ECO:0000313" key="9">
    <source>
        <dbReference type="Proteomes" id="UP000004208"/>
    </source>
</evidence>
<evidence type="ECO:0000256" key="2">
    <source>
        <dbReference type="ARBA" id="ARBA00001946"/>
    </source>
</evidence>
<dbReference type="eggNOG" id="COG0494">
    <property type="taxonomic scope" value="Bacteria"/>
</dbReference>
<dbReference type="EMBL" id="ACLJ02000001">
    <property type="protein sequence ID" value="EFK55159.1"/>
    <property type="molecule type" value="Genomic_DNA"/>
</dbReference>
<dbReference type="AlphaFoldDB" id="D7WBC8"/>
<dbReference type="InterPro" id="IPR015797">
    <property type="entry name" value="NUDIX_hydrolase-like_dom_sf"/>
</dbReference>
<proteinExistence type="predicted"/>
<protein>
    <submittedName>
        <fullName evidence="8">Hydrolase, NUDIX family</fullName>
    </submittedName>
</protein>
<comment type="caution">
    <text evidence="8">The sequence shown here is derived from an EMBL/GenBank/DDBJ whole genome shotgun (WGS) entry which is preliminary data.</text>
</comment>
<dbReference type="GO" id="GO:0010945">
    <property type="term" value="F:coenzyme A diphosphatase activity"/>
    <property type="evidence" value="ECO:0007669"/>
    <property type="project" value="InterPro"/>
</dbReference>
<dbReference type="Proteomes" id="UP000004208">
    <property type="component" value="Unassembled WGS sequence"/>
</dbReference>
<keyword evidence="4 8" id="KW-0378">Hydrolase</keyword>
<accession>D7WBC8</accession>
<evidence type="ECO:0000256" key="1">
    <source>
        <dbReference type="ARBA" id="ARBA00001936"/>
    </source>
</evidence>
<dbReference type="Gene3D" id="3.90.79.10">
    <property type="entry name" value="Nucleoside Triphosphate Pyrophosphohydrolase"/>
    <property type="match status" value="1"/>
</dbReference>
<dbReference type="STRING" id="585529.HMPREF0291_10417"/>
<dbReference type="RefSeq" id="WP_005287202.1">
    <property type="nucleotide sequence ID" value="NZ_CM000961.1"/>
</dbReference>
<dbReference type="PANTHER" id="PTHR12992:SF11">
    <property type="entry name" value="MITOCHONDRIAL COENZYME A DIPHOSPHATASE NUDT8"/>
    <property type="match status" value="1"/>
</dbReference>
<keyword evidence="3" id="KW-0479">Metal-binding</keyword>
<comment type="cofactor">
    <cofactor evidence="2">
        <name>Mg(2+)</name>
        <dbReference type="ChEBI" id="CHEBI:18420"/>
    </cofactor>
</comment>
<evidence type="ECO:0000256" key="6">
    <source>
        <dbReference type="ARBA" id="ARBA00023211"/>
    </source>
</evidence>
<dbReference type="PROSITE" id="PS51462">
    <property type="entry name" value="NUDIX"/>
    <property type="match status" value="1"/>
</dbReference>
<dbReference type="PANTHER" id="PTHR12992">
    <property type="entry name" value="NUDIX HYDROLASE"/>
    <property type="match status" value="1"/>
</dbReference>
<dbReference type="InterPro" id="IPR045121">
    <property type="entry name" value="CoAse"/>
</dbReference>
<dbReference type="SUPFAM" id="SSF55811">
    <property type="entry name" value="Nudix"/>
    <property type="match status" value="1"/>
</dbReference>
<evidence type="ECO:0000259" key="7">
    <source>
        <dbReference type="PROSITE" id="PS51462"/>
    </source>
</evidence>
<organism evidence="8 9">
    <name type="scientific">Corynebacterium genitalium ATCC 33030</name>
    <dbReference type="NCBI Taxonomy" id="585529"/>
    <lineage>
        <taxon>Bacteria</taxon>
        <taxon>Bacillati</taxon>
        <taxon>Actinomycetota</taxon>
        <taxon>Actinomycetes</taxon>
        <taxon>Mycobacteriales</taxon>
        <taxon>Corynebacteriaceae</taxon>
        <taxon>Corynebacterium</taxon>
    </lineage>
</organism>
<dbReference type="OrthoDB" id="9802805at2"/>
<name>D7WBC8_9CORY</name>
<feature type="domain" description="Nudix hydrolase" evidence="7">
    <location>
        <begin position="49"/>
        <end position="190"/>
    </location>
</feature>
<evidence type="ECO:0000256" key="3">
    <source>
        <dbReference type="ARBA" id="ARBA00022723"/>
    </source>
</evidence>
<keyword evidence="9" id="KW-1185">Reference proteome</keyword>
<reference evidence="8" key="1">
    <citation type="submission" date="2010-06" db="EMBL/GenBank/DDBJ databases">
        <authorList>
            <person name="Muzny D."/>
            <person name="Qin X."/>
            <person name="Buhay C."/>
            <person name="Dugan-Rocha S."/>
            <person name="Ding Y."/>
            <person name="Chen G."/>
            <person name="Hawes A."/>
            <person name="Holder M."/>
            <person name="Jhangiani S."/>
            <person name="Johnson A."/>
            <person name="Khan Z."/>
            <person name="Li Z."/>
            <person name="Liu W."/>
            <person name="Liu X."/>
            <person name="Perez L."/>
            <person name="Shen H."/>
            <person name="Wang Q."/>
            <person name="Watt J."/>
            <person name="Xi L."/>
            <person name="Xin Y."/>
            <person name="Zhou J."/>
            <person name="Deng J."/>
            <person name="Jiang H."/>
            <person name="Liu Y."/>
            <person name="Qu J."/>
            <person name="Song X.-Z."/>
            <person name="Zhang L."/>
            <person name="Villasana D."/>
            <person name="Johnson A."/>
            <person name="Liu J."/>
            <person name="Liyanage D."/>
            <person name="Lorensuhewa L."/>
            <person name="Robinson T."/>
            <person name="Song A."/>
            <person name="Song B.-B."/>
            <person name="Dinh H."/>
            <person name="Thornton R."/>
            <person name="Coyle M."/>
            <person name="Francisco L."/>
            <person name="Jackson L."/>
            <person name="Javaid M."/>
            <person name="Korchina V."/>
            <person name="Kovar C."/>
            <person name="Mata R."/>
            <person name="Mathew T."/>
            <person name="Ngo R."/>
            <person name="Nguyen L."/>
            <person name="Nguyen N."/>
            <person name="Okwuonu G."/>
            <person name="Ongeri F."/>
            <person name="Pham C."/>
            <person name="Simmons D."/>
            <person name="Wilczek-Boney K."/>
            <person name="Hale W."/>
            <person name="Jakkamsetti A."/>
            <person name="Pham P."/>
            <person name="Ruth R."/>
            <person name="San Lucas F."/>
            <person name="Warren J."/>
            <person name="Zhang J."/>
            <person name="Zhao Z."/>
            <person name="Zhou C."/>
            <person name="Zhu D."/>
            <person name="Lee S."/>
            <person name="Bess C."/>
            <person name="Blankenburg K."/>
            <person name="Forbes L."/>
            <person name="Fu Q."/>
            <person name="Gubbala S."/>
            <person name="Hirani K."/>
            <person name="Jayaseelan J.C."/>
            <person name="Lara F."/>
            <person name="Munidasa M."/>
            <person name="Palculict T."/>
            <person name="Patil S."/>
            <person name="Pu L.-L."/>
            <person name="Saada N."/>
            <person name="Tang L."/>
            <person name="Weissenberger G."/>
            <person name="Zhu Y."/>
            <person name="Hemphill L."/>
            <person name="Shang Y."/>
            <person name="Youmans B."/>
            <person name="Ayvaz T."/>
            <person name="Ross M."/>
            <person name="Santibanez J."/>
            <person name="Aqrawi P."/>
            <person name="Gross S."/>
            <person name="Joshi V."/>
            <person name="Fowler G."/>
            <person name="Nazareth L."/>
            <person name="Reid J."/>
            <person name="Worley K."/>
            <person name="Petrosino J."/>
            <person name="Highlander S."/>
            <person name="Gibbs R."/>
        </authorList>
    </citation>
    <scope>NUCLEOTIDE SEQUENCE [LARGE SCALE GENOMIC DNA]</scope>
    <source>
        <strain evidence="8">ATCC 33030</strain>
    </source>
</reference>
<evidence type="ECO:0000313" key="8">
    <source>
        <dbReference type="EMBL" id="EFK55159.1"/>
    </source>
</evidence>
<dbReference type="InterPro" id="IPR000086">
    <property type="entry name" value="NUDIX_hydrolase_dom"/>
</dbReference>
<dbReference type="GO" id="GO:0046872">
    <property type="term" value="F:metal ion binding"/>
    <property type="evidence" value="ECO:0007669"/>
    <property type="project" value="UniProtKB-KW"/>
</dbReference>
<evidence type="ECO:0000256" key="4">
    <source>
        <dbReference type="ARBA" id="ARBA00022801"/>
    </source>
</evidence>
<evidence type="ECO:0000256" key="5">
    <source>
        <dbReference type="ARBA" id="ARBA00022842"/>
    </source>
</evidence>